<evidence type="ECO:0000256" key="10">
    <source>
        <dbReference type="SAM" id="SignalP"/>
    </source>
</evidence>
<dbReference type="PANTHER" id="PTHR11795:SF445">
    <property type="entry name" value="AMINO ACID ABC TRANSPORTER PERMEASE PROTEIN"/>
    <property type="match status" value="1"/>
</dbReference>
<reference evidence="11 12" key="1">
    <citation type="submission" date="2019-04" db="EMBL/GenBank/DDBJ databases">
        <title>Phreatobacter aquaticus sp. nov.</title>
        <authorList>
            <person name="Choi A."/>
            <person name="Baek K."/>
        </authorList>
    </citation>
    <scope>NUCLEOTIDE SEQUENCE [LARGE SCALE GENOMIC DNA]</scope>
    <source>
        <strain evidence="11 12">NMCR1094</strain>
    </source>
</reference>
<evidence type="ECO:0000256" key="8">
    <source>
        <dbReference type="ARBA" id="ARBA00037998"/>
    </source>
</evidence>
<comment type="similarity">
    <text evidence="8">Belongs to the binding-protein-dependent transport system permease family. LivHM subfamily.</text>
</comment>
<proteinExistence type="inferred from homology"/>
<evidence type="ECO:0000256" key="6">
    <source>
        <dbReference type="ARBA" id="ARBA00022989"/>
    </source>
</evidence>
<feature type="transmembrane region" description="Helical" evidence="9">
    <location>
        <begin position="152"/>
        <end position="172"/>
    </location>
</feature>
<dbReference type="InterPro" id="IPR052157">
    <property type="entry name" value="BCAA_transport_permease"/>
</dbReference>
<dbReference type="PANTHER" id="PTHR11795">
    <property type="entry name" value="BRANCHED-CHAIN AMINO ACID TRANSPORT SYSTEM PERMEASE PROTEIN LIVH"/>
    <property type="match status" value="1"/>
</dbReference>
<feature type="transmembrane region" description="Helical" evidence="9">
    <location>
        <begin position="207"/>
        <end position="230"/>
    </location>
</feature>
<keyword evidence="4 9" id="KW-0812">Transmembrane</keyword>
<evidence type="ECO:0000256" key="3">
    <source>
        <dbReference type="ARBA" id="ARBA00022475"/>
    </source>
</evidence>
<evidence type="ECO:0000313" key="12">
    <source>
        <dbReference type="Proteomes" id="UP000298588"/>
    </source>
</evidence>
<evidence type="ECO:0000256" key="5">
    <source>
        <dbReference type="ARBA" id="ARBA00022970"/>
    </source>
</evidence>
<dbReference type="KEGG" id="paqt:E8L99_14230"/>
<dbReference type="OrthoDB" id="9811695at2"/>
<feature type="transmembrane region" description="Helical" evidence="9">
    <location>
        <begin position="383"/>
        <end position="405"/>
    </location>
</feature>
<dbReference type="RefSeq" id="WP_137100159.1">
    <property type="nucleotide sequence ID" value="NZ_CP039865.1"/>
</dbReference>
<evidence type="ECO:0000313" key="11">
    <source>
        <dbReference type="EMBL" id="QCK86828.1"/>
    </source>
</evidence>
<keyword evidence="10" id="KW-0732">Signal</keyword>
<comment type="subcellular location">
    <subcellularLocation>
        <location evidence="1">Cell membrane</location>
        <topology evidence="1">Multi-pass membrane protein</topology>
    </subcellularLocation>
</comment>
<dbReference type="Proteomes" id="UP000298588">
    <property type="component" value="Chromosome"/>
</dbReference>
<name>A0A4D7QHL9_9HYPH</name>
<dbReference type="GO" id="GO:0006865">
    <property type="term" value="P:amino acid transport"/>
    <property type="evidence" value="ECO:0007669"/>
    <property type="project" value="UniProtKB-KW"/>
</dbReference>
<accession>A0A4D7QHL9</accession>
<feature type="transmembrane region" description="Helical" evidence="9">
    <location>
        <begin position="179"/>
        <end position="201"/>
    </location>
</feature>
<dbReference type="AlphaFoldDB" id="A0A4D7QHL9"/>
<evidence type="ECO:0000256" key="7">
    <source>
        <dbReference type="ARBA" id="ARBA00023136"/>
    </source>
</evidence>
<keyword evidence="7 9" id="KW-0472">Membrane</keyword>
<keyword evidence="2" id="KW-0813">Transport</keyword>
<organism evidence="11 12">
    <name type="scientific">Phreatobacter aquaticus</name>
    <dbReference type="NCBI Taxonomy" id="2570229"/>
    <lineage>
        <taxon>Bacteria</taxon>
        <taxon>Pseudomonadati</taxon>
        <taxon>Pseudomonadota</taxon>
        <taxon>Alphaproteobacteria</taxon>
        <taxon>Hyphomicrobiales</taxon>
        <taxon>Phreatobacteraceae</taxon>
        <taxon>Phreatobacter</taxon>
    </lineage>
</organism>
<evidence type="ECO:0000256" key="1">
    <source>
        <dbReference type="ARBA" id="ARBA00004651"/>
    </source>
</evidence>
<dbReference type="PROSITE" id="PS51257">
    <property type="entry name" value="PROKAR_LIPOPROTEIN"/>
    <property type="match status" value="1"/>
</dbReference>
<keyword evidence="5" id="KW-0029">Amino-acid transport</keyword>
<keyword evidence="3" id="KW-1003">Cell membrane</keyword>
<feature type="signal peptide" evidence="10">
    <location>
        <begin position="1"/>
        <end position="19"/>
    </location>
</feature>
<evidence type="ECO:0000256" key="2">
    <source>
        <dbReference type="ARBA" id="ARBA00022448"/>
    </source>
</evidence>
<dbReference type="GO" id="GO:0005886">
    <property type="term" value="C:plasma membrane"/>
    <property type="evidence" value="ECO:0007669"/>
    <property type="project" value="UniProtKB-SubCell"/>
</dbReference>
<dbReference type="Pfam" id="PF02653">
    <property type="entry name" value="BPD_transp_2"/>
    <property type="match status" value="1"/>
</dbReference>
<dbReference type="GO" id="GO:0022857">
    <property type="term" value="F:transmembrane transporter activity"/>
    <property type="evidence" value="ECO:0007669"/>
    <property type="project" value="InterPro"/>
</dbReference>
<feature type="transmembrane region" description="Helical" evidence="9">
    <location>
        <begin position="417"/>
        <end position="436"/>
    </location>
</feature>
<dbReference type="EMBL" id="CP039865">
    <property type="protein sequence ID" value="QCK86828.1"/>
    <property type="molecule type" value="Genomic_DNA"/>
</dbReference>
<dbReference type="InterPro" id="IPR001851">
    <property type="entry name" value="ABC_transp_permease"/>
</dbReference>
<evidence type="ECO:0000256" key="9">
    <source>
        <dbReference type="SAM" id="Phobius"/>
    </source>
</evidence>
<protein>
    <submittedName>
        <fullName evidence="11">Branched-chain amino acid ABC transporter permease</fullName>
    </submittedName>
</protein>
<feature type="transmembrane region" description="Helical" evidence="9">
    <location>
        <begin position="242"/>
        <end position="263"/>
    </location>
</feature>
<keyword evidence="6 9" id="KW-1133">Transmembrane helix</keyword>
<keyword evidence="12" id="KW-1185">Reference proteome</keyword>
<evidence type="ECO:0000256" key="4">
    <source>
        <dbReference type="ARBA" id="ARBA00022692"/>
    </source>
</evidence>
<sequence>MWRLGAGLIGLCLMLAGCATTIEPDHLRICRDVLPALHPEGTALRETRQMPVEGVPFTVRIDYLAREPGRLQQVRYLVCQFAGGGNDAGRFELAALLTDAGPVSEVKRTIIQRWWLGDAAALAEASRQRQAQTIARVPMAVAYGAQQVANGLVPAALYGLLASAYALVYGLLGRINLAFGEIAVAGAYAALGMVAATSAALGLPLGLALATLLGSLTAACFGLAVARGLITPLLGASGGRSGQTVLVATIGLAVALSEGLRIIHGSSARWAPPVGSEPIPLMRAGEFVTTVTANQLAVFALASLAAISLLLVMRFSRFGRAWRAFADDPGMAALSGIDAGRLVALTFALAGAAAGLAGTAHALHFGSAHFALGTVFGLKALTAAILGGIGSLPGALLGGIALGLAETLWSGYLPIQWRDVAVFSALVLIIVIRPQGLFSPDRRPV</sequence>
<feature type="chain" id="PRO_5020470893" evidence="10">
    <location>
        <begin position="20"/>
        <end position="445"/>
    </location>
</feature>
<feature type="transmembrane region" description="Helical" evidence="9">
    <location>
        <begin position="296"/>
        <end position="313"/>
    </location>
</feature>
<gene>
    <name evidence="11" type="ORF">E8L99_14230</name>
</gene>
<dbReference type="CDD" id="cd06582">
    <property type="entry name" value="TM_PBP1_LivH_like"/>
    <property type="match status" value="1"/>
</dbReference>
<feature type="transmembrane region" description="Helical" evidence="9">
    <location>
        <begin position="342"/>
        <end position="363"/>
    </location>
</feature>